<evidence type="ECO:0000313" key="6">
    <source>
        <dbReference type="Proteomes" id="UP000187203"/>
    </source>
</evidence>
<evidence type="ECO:0000259" key="3">
    <source>
        <dbReference type="Pfam" id="PF02721"/>
    </source>
</evidence>
<reference evidence="6" key="1">
    <citation type="submission" date="2013-09" db="EMBL/GenBank/DDBJ databases">
        <title>Corchorus olitorius genome sequencing.</title>
        <authorList>
            <person name="Alam M."/>
            <person name="Haque M.S."/>
            <person name="Islam M.S."/>
            <person name="Emdad E.M."/>
            <person name="Islam M.M."/>
            <person name="Ahmed B."/>
            <person name="Halim A."/>
            <person name="Hossen Q.M.M."/>
            <person name="Hossain M.Z."/>
            <person name="Ahmed R."/>
            <person name="Khan M.M."/>
            <person name="Islam R."/>
            <person name="Rashid M.M."/>
            <person name="Khan S.A."/>
            <person name="Rahman M.S."/>
            <person name="Alam M."/>
            <person name="Yahiya A.S."/>
            <person name="Khan M.S."/>
            <person name="Azam M.S."/>
            <person name="Haque T."/>
            <person name="Lashkar M.Z.H."/>
            <person name="Akhand A.I."/>
            <person name="Morshed G."/>
            <person name="Roy S."/>
            <person name="Uddin K.S."/>
            <person name="Rabeya T."/>
            <person name="Hossain A.S."/>
            <person name="Chowdhury A."/>
            <person name="Snigdha A.R."/>
            <person name="Mortoza M.S."/>
            <person name="Matin S.A."/>
            <person name="Hoque S.M.E."/>
            <person name="Islam M.K."/>
            <person name="Roy D.K."/>
            <person name="Haider R."/>
            <person name="Moosa M.M."/>
            <person name="Elias S.M."/>
            <person name="Hasan A.M."/>
            <person name="Jahan S."/>
            <person name="Shafiuddin M."/>
            <person name="Mahmood N."/>
            <person name="Shommy N.S."/>
        </authorList>
    </citation>
    <scope>NUCLEOTIDE SEQUENCE [LARGE SCALE GENOMIC DNA]</scope>
    <source>
        <strain evidence="6">cv. O-4</strain>
    </source>
</reference>
<feature type="domain" description="Replication protein A OB" evidence="4">
    <location>
        <begin position="136"/>
        <end position="228"/>
    </location>
</feature>
<keyword evidence="6" id="KW-1185">Reference proteome</keyword>
<evidence type="ECO:0000313" key="5">
    <source>
        <dbReference type="EMBL" id="OMP12696.1"/>
    </source>
</evidence>
<dbReference type="Pfam" id="PF16900">
    <property type="entry name" value="REPA_OB_2"/>
    <property type="match status" value="1"/>
</dbReference>
<protein>
    <submittedName>
        <fullName evidence="5">Nucleic acid-binding protein</fullName>
    </submittedName>
</protein>
<dbReference type="PANTHER" id="PTHR47165:SF4">
    <property type="entry name" value="OS03G0429900 PROTEIN"/>
    <property type="match status" value="1"/>
</dbReference>
<dbReference type="EMBL" id="AWUE01007683">
    <property type="protein sequence ID" value="OMP12696.1"/>
    <property type="molecule type" value="Genomic_DNA"/>
</dbReference>
<dbReference type="OrthoDB" id="1931061at2759"/>
<dbReference type="Proteomes" id="UP000187203">
    <property type="component" value="Unassembled WGS sequence"/>
</dbReference>
<keyword evidence="1" id="KW-0238">DNA-binding</keyword>
<feature type="domain" description="Replication protein A 70 kDa DNA-binding subunit B/D first OB fold" evidence="3">
    <location>
        <begin position="6"/>
        <end position="106"/>
    </location>
</feature>
<dbReference type="STRING" id="93759.A0A1R3L023"/>
<feature type="compositionally biased region" description="Basic and acidic residues" evidence="2">
    <location>
        <begin position="238"/>
        <end position="247"/>
    </location>
</feature>
<dbReference type="Pfam" id="PF02721">
    <property type="entry name" value="DUF223"/>
    <property type="match status" value="1"/>
</dbReference>
<feature type="region of interest" description="Disordered" evidence="2">
    <location>
        <begin position="238"/>
        <end position="274"/>
    </location>
</feature>
<dbReference type="InterPro" id="IPR012340">
    <property type="entry name" value="NA-bd_OB-fold"/>
</dbReference>
<proteinExistence type="predicted"/>
<evidence type="ECO:0000256" key="2">
    <source>
        <dbReference type="SAM" id="MobiDB-lite"/>
    </source>
</evidence>
<dbReference type="InterPro" id="IPR003871">
    <property type="entry name" value="RFA1B/D_OB_1st"/>
</dbReference>
<dbReference type="InterPro" id="IPR031657">
    <property type="entry name" value="REPA_OB_2"/>
</dbReference>
<name>A0A1R3L023_9ROSI</name>
<accession>A0A1R3L023</accession>
<gene>
    <name evidence="5" type="ORF">COLO4_02862</name>
</gene>
<dbReference type="GO" id="GO:0003677">
    <property type="term" value="F:DNA binding"/>
    <property type="evidence" value="ECO:0007669"/>
    <property type="project" value="UniProtKB-KW"/>
</dbReference>
<dbReference type="Gene3D" id="2.40.50.140">
    <property type="entry name" value="Nucleic acid-binding proteins"/>
    <property type="match status" value="2"/>
</dbReference>
<dbReference type="AlphaFoldDB" id="A0A1R3L023"/>
<sequence length="274" mass="31800">MNQLSIASLFPTEDIQTIRLRVARIWRCVLPISREPVGLAFVGVDYRGQGIHVHINEAEVDLFRPIITEEYLYQITAFRIAVPEIENIATQTTYIMVFNAETIIQQVPDCIELYNRYYFNFNFDTRLEDQWIWERNLADVIGIIKSISMISHLKFPRGIQTSKQDLHLISLNGKELKITLWEPFYYEIDIPKIMNTTPRSAVIFSGMKVIYFEGATTLSTCAATRIYVDLDIHETTRVPTNESERRKLTTTGGKNNKEERAQKIENAQEEELMN</sequence>
<organism evidence="5 6">
    <name type="scientific">Corchorus olitorius</name>
    <dbReference type="NCBI Taxonomy" id="93759"/>
    <lineage>
        <taxon>Eukaryota</taxon>
        <taxon>Viridiplantae</taxon>
        <taxon>Streptophyta</taxon>
        <taxon>Embryophyta</taxon>
        <taxon>Tracheophyta</taxon>
        <taxon>Spermatophyta</taxon>
        <taxon>Magnoliopsida</taxon>
        <taxon>eudicotyledons</taxon>
        <taxon>Gunneridae</taxon>
        <taxon>Pentapetalae</taxon>
        <taxon>rosids</taxon>
        <taxon>malvids</taxon>
        <taxon>Malvales</taxon>
        <taxon>Malvaceae</taxon>
        <taxon>Grewioideae</taxon>
        <taxon>Apeibeae</taxon>
        <taxon>Corchorus</taxon>
    </lineage>
</organism>
<dbReference type="SUPFAM" id="SSF50249">
    <property type="entry name" value="Nucleic acid-binding proteins"/>
    <property type="match status" value="1"/>
</dbReference>
<comment type="caution">
    <text evidence="5">The sequence shown here is derived from an EMBL/GenBank/DDBJ whole genome shotgun (WGS) entry which is preliminary data.</text>
</comment>
<dbReference type="PANTHER" id="PTHR47165">
    <property type="entry name" value="OS03G0429900 PROTEIN"/>
    <property type="match status" value="1"/>
</dbReference>
<evidence type="ECO:0000256" key="1">
    <source>
        <dbReference type="ARBA" id="ARBA00023125"/>
    </source>
</evidence>
<evidence type="ECO:0000259" key="4">
    <source>
        <dbReference type="Pfam" id="PF16900"/>
    </source>
</evidence>